<comment type="similarity">
    <text evidence="1 6">Belongs to the MinC family.</text>
</comment>
<dbReference type="PATRIC" id="fig|1698449.3.peg.1735"/>
<dbReference type="GO" id="GO:1901891">
    <property type="term" value="P:regulation of cell septum assembly"/>
    <property type="evidence" value="ECO:0007669"/>
    <property type="project" value="InterPro"/>
</dbReference>
<evidence type="ECO:0000256" key="6">
    <source>
        <dbReference type="HAMAP-Rule" id="MF_00267"/>
    </source>
</evidence>
<evidence type="ECO:0000256" key="2">
    <source>
        <dbReference type="ARBA" id="ARBA00022618"/>
    </source>
</evidence>
<dbReference type="Pfam" id="PF03775">
    <property type="entry name" value="MinC_C"/>
    <property type="match status" value="1"/>
</dbReference>
<dbReference type="Gene3D" id="2.160.20.70">
    <property type="match status" value="1"/>
</dbReference>
<dbReference type="InterPro" id="IPR013033">
    <property type="entry name" value="MinC"/>
</dbReference>
<dbReference type="STRING" id="1697053.AKN87_11015"/>
<name>A0A0K1XF71_9GAMM</name>
<dbReference type="GO" id="GO:0000902">
    <property type="term" value="P:cell morphogenesis"/>
    <property type="evidence" value="ECO:0007669"/>
    <property type="project" value="InterPro"/>
</dbReference>
<dbReference type="HAMAP" id="MF_00267">
    <property type="entry name" value="MinC"/>
    <property type="match status" value="1"/>
</dbReference>
<dbReference type="NCBIfam" id="TIGR01222">
    <property type="entry name" value="minC"/>
    <property type="match status" value="1"/>
</dbReference>
<dbReference type="Proteomes" id="UP000063953">
    <property type="component" value="Chromosome"/>
</dbReference>
<proteinExistence type="inferred from homology"/>
<dbReference type="GO" id="GO:0051302">
    <property type="term" value="P:regulation of cell division"/>
    <property type="evidence" value="ECO:0007669"/>
    <property type="project" value="InterPro"/>
</dbReference>
<dbReference type="GO" id="GO:0000917">
    <property type="term" value="P:division septum assembly"/>
    <property type="evidence" value="ECO:0007669"/>
    <property type="project" value="UniProtKB-KW"/>
</dbReference>
<evidence type="ECO:0000256" key="3">
    <source>
        <dbReference type="ARBA" id="ARBA00023210"/>
    </source>
</evidence>
<dbReference type="AlphaFoldDB" id="A0A0K1XF71"/>
<dbReference type="InterPro" id="IPR016098">
    <property type="entry name" value="CAP/MinC_C"/>
</dbReference>
<keyword evidence="2 6" id="KW-0132">Cell division</keyword>
<evidence type="ECO:0000256" key="4">
    <source>
        <dbReference type="ARBA" id="ARBA00023306"/>
    </source>
</evidence>
<dbReference type="PANTHER" id="PTHR34108:SF1">
    <property type="entry name" value="SEPTUM SITE-DETERMINING PROTEIN MINC"/>
    <property type="match status" value="1"/>
</dbReference>
<comment type="function">
    <text evidence="5 6">Cell division inhibitor that blocks the formation of polar Z ring septums. Rapidly oscillates between the poles of the cell to destabilize FtsZ filaments that have formed before they mature into polar Z rings. Prevents FtsZ polymerization.</text>
</comment>
<keyword evidence="11" id="KW-1185">Reference proteome</keyword>
<feature type="region of interest" description="Disordered" evidence="7">
    <location>
        <begin position="113"/>
        <end position="139"/>
    </location>
</feature>
<evidence type="ECO:0000256" key="5">
    <source>
        <dbReference type="ARBA" id="ARBA00025606"/>
    </source>
</evidence>
<accession>A0A0K1XF71</accession>
<reference evidence="10 11" key="1">
    <citation type="journal article" date="2015" name="Genome Announc.">
        <title>Genome Sequences of Oblitimonas alkaliphila gen. nov. sp. nov. (Proposed), a Novel Bacterium of the Pseudomonadaceae Family.</title>
        <authorList>
            <person name="Lauer A.C."/>
            <person name="Nicholson A.C."/>
            <person name="Humrighouse B.W."/>
            <person name="Emery B."/>
            <person name="Drobish A."/>
            <person name="Juieng P."/>
            <person name="Loparev V."/>
            <person name="McQuiston J.R."/>
        </authorList>
    </citation>
    <scope>NUCLEOTIDE SEQUENCE [LARGE SCALE GENOMIC DNA]</scope>
    <source>
        <strain evidence="10 11">E5571</strain>
    </source>
</reference>
<dbReference type="InterPro" id="IPR007874">
    <property type="entry name" value="MinC_N"/>
</dbReference>
<dbReference type="InterPro" id="IPR036145">
    <property type="entry name" value="MinC_C_sf"/>
</dbReference>
<dbReference type="EMBL" id="CP012365">
    <property type="protein sequence ID" value="AKX59986.1"/>
    <property type="molecule type" value="Genomic_DNA"/>
</dbReference>
<keyword evidence="3 6" id="KW-0717">Septation</keyword>
<dbReference type="PANTHER" id="PTHR34108">
    <property type="entry name" value="SEPTUM SITE-DETERMINING PROTEIN MINC"/>
    <property type="match status" value="1"/>
</dbReference>
<feature type="domain" description="Septum formation inhibitor MinC C-terminal" evidence="8">
    <location>
        <begin position="144"/>
        <end position="244"/>
    </location>
</feature>
<evidence type="ECO:0000259" key="9">
    <source>
        <dbReference type="Pfam" id="PF05209"/>
    </source>
</evidence>
<comment type="subunit">
    <text evidence="6">Interacts with MinD and FtsZ.</text>
</comment>
<feature type="domain" description="Septum formation inhibitor MinC N-terminal" evidence="9">
    <location>
        <begin position="13"/>
        <end position="85"/>
    </location>
</feature>
<gene>
    <name evidence="6" type="primary">minC</name>
    <name evidence="10" type="ORF">AKN88_08635</name>
</gene>
<organism evidence="10 11">
    <name type="scientific">Thiopseudomonas alkaliphila</name>
    <dbReference type="NCBI Taxonomy" id="1697053"/>
    <lineage>
        <taxon>Bacteria</taxon>
        <taxon>Pseudomonadati</taxon>
        <taxon>Pseudomonadota</taxon>
        <taxon>Gammaproteobacteria</taxon>
        <taxon>Pseudomonadales</taxon>
        <taxon>Pseudomonadaceae</taxon>
        <taxon>Thiopseudomonas</taxon>
    </lineage>
</organism>
<dbReference type="RefSeq" id="WP_053101206.1">
    <property type="nucleotide sequence ID" value="NZ_CP012365.1"/>
</dbReference>
<sequence>MSPSSSHSEPALFQLKGSMLSLTVLELTEYDLTKLETQLAAHISQAPQFFVDAPIVLNLSLLENLAPDFRLQSLITLCHSHGLQVIGVKAQQSQIQQQAKQLGVAIINQPGAEHTTETKAEPPAPIAEPEPAETSDNCRPTKLITQPIRSGQQIYAEGADLIVLAAVSAGAEILADGHIHVYGPLRGRALAGVKGDTQSMIFCQQMAAELLSIAGHYKVAEDLKNDPLWGESCSIALAENLLKIQAL</sequence>
<evidence type="ECO:0000313" key="11">
    <source>
        <dbReference type="Proteomes" id="UP000063953"/>
    </source>
</evidence>
<evidence type="ECO:0000313" key="10">
    <source>
        <dbReference type="EMBL" id="AKX59986.1"/>
    </source>
</evidence>
<dbReference type="Gene3D" id="3.30.70.260">
    <property type="match status" value="1"/>
</dbReference>
<dbReference type="InterPro" id="IPR005526">
    <property type="entry name" value="Septum_form_inhib_MinC_C"/>
</dbReference>
<evidence type="ECO:0000256" key="7">
    <source>
        <dbReference type="SAM" id="MobiDB-lite"/>
    </source>
</evidence>
<dbReference type="SUPFAM" id="SSF63848">
    <property type="entry name" value="Cell-division inhibitor MinC, C-terminal domain"/>
    <property type="match status" value="1"/>
</dbReference>
<protein>
    <recommendedName>
        <fullName evidence="6">Probable septum site-determining protein MinC</fullName>
    </recommendedName>
</protein>
<keyword evidence="4 6" id="KW-0131">Cell cycle</keyword>
<dbReference type="Pfam" id="PF05209">
    <property type="entry name" value="MinC_N"/>
    <property type="match status" value="1"/>
</dbReference>
<evidence type="ECO:0000259" key="8">
    <source>
        <dbReference type="Pfam" id="PF03775"/>
    </source>
</evidence>
<evidence type="ECO:0000256" key="1">
    <source>
        <dbReference type="ARBA" id="ARBA00006291"/>
    </source>
</evidence>